<reference evidence="1" key="1">
    <citation type="submission" date="2021-02" db="EMBL/GenBank/DDBJ databases">
        <title>Genome sequence Cadophora malorum strain M34.</title>
        <authorList>
            <person name="Stefanovic E."/>
            <person name="Vu D."/>
            <person name="Scully C."/>
            <person name="Dijksterhuis J."/>
            <person name="Roader J."/>
            <person name="Houbraken J."/>
        </authorList>
    </citation>
    <scope>NUCLEOTIDE SEQUENCE</scope>
    <source>
        <strain evidence="1">M34</strain>
    </source>
</reference>
<comment type="caution">
    <text evidence="1">The sequence shown here is derived from an EMBL/GenBank/DDBJ whole genome shotgun (WGS) entry which is preliminary data.</text>
</comment>
<dbReference type="Gene3D" id="1.25.40.10">
    <property type="entry name" value="Tetratricopeptide repeat domain"/>
    <property type="match status" value="2"/>
</dbReference>
<sequence>MIARPQRTYDFGPLTLSHPYVDRGALKDLEARYSETRKNKPKAKILFTRAWIITAKTRETIIEKYRAILRELRFYPETLGEIDGNPSYIVQRFRDWLNNNHKWLLIFDGVVDEDPFNYLPSHFEGTVLMTTQNRGFDTESFSLVVMNKMTDDEAVELVNKSIPSRSPITRGRAVQLAQTLGNLPIAISAACCFIRRQDTLPMDRIIANFLQDFQSSRGKWPESEFEIVWFVFERSIEDLVRRSEKHNVLKEDFFDILNLLSELGHVPSDLLQCAHENFQKKYPSSCVLPQSVLDTHFAIFTRSRSVDWTKHPIHKVLALLKSNSLIDYEPYESRFECSIHSLLRRYMRSIRFSNESTDRTESEAWIKTVGTLADALTPGEDVCHYANRRAAVPHITELLEDISAKGHDAIATLCLMKNDNEHCLEIALRFASALSESGKFKDALNLRQMVVQRLPVLNSSSVLSVLNVRARTDLAASKSDIGLVDDAKSISLELLSAIASSSISHNIKEVLVIKANLAGYHQRSGEFIDAYRLRREVFRTRSTLYGRDEIGTINAWRKLASTLHSLGVRPDTLKYRQEACNRAIHLKKFSNICQEKHIDILRLEGDYAESLANAGQFLKAIQLQKDVLERWHANWGDRHTETIQARTRLANMLQDLGGEQNSKEAHTLLKDTVRLVRDYSGINSPEMLNAEMRLVVSGVKSDAIGLQEALHLQRDVVDRLRQLPKKQTRHELLEAMDQLGSLLIKTNDHEQRLEGLSLKRAVYQDRKKCQETSISFDLQAFKAERKLIVALGKLGRKNRPDFLEEQLELQIENVYRWFDYPPLDPPLYSLLEEDSATFHPAALLAMLDLADIFDQLGDLDRVAILVVRLQRDVPDRYRQIGAILSESVQSGIKHHWGGKKQNEFIAFQIRSGMRHFIETTFGRDNAHTLRLWKKIAYRLYSSPKTKEEAHELLRRVVSGLELLRGKDDRKTVALTKELVAWDRHANDDNGMAETVIGTMIVTQFL</sequence>
<evidence type="ECO:0000313" key="2">
    <source>
        <dbReference type="Proteomes" id="UP000664132"/>
    </source>
</evidence>
<evidence type="ECO:0000313" key="1">
    <source>
        <dbReference type="EMBL" id="KAG4413525.1"/>
    </source>
</evidence>
<dbReference type="EMBL" id="JAFJYH010000310">
    <property type="protein sequence ID" value="KAG4413525.1"/>
    <property type="molecule type" value="Genomic_DNA"/>
</dbReference>
<dbReference type="Proteomes" id="UP000664132">
    <property type="component" value="Unassembled WGS sequence"/>
</dbReference>
<dbReference type="Gene3D" id="3.40.50.300">
    <property type="entry name" value="P-loop containing nucleotide triphosphate hydrolases"/>
    <property type="match status" value="1"/>
</dbReference>
<gene>
    <name evidence="1" type="ORF">IFR04_013353</name>
</gene>
<dbReference type="InterPro" id="IPR011990">
    <property type="entry name" value="TPR-like_helical_dom_sf"/>
</dbReference>
<organism evidence="1 2">
    <name type="scientific">Cadophora malorum</name>
    <dbReference type="NCBI Taxonomy" id="108018"/>
    <lineage>
        <taxon>Eukaryota</taxon>
        <taxon>Fungi</taxon>
        <taxon>Dikarya</taxon>
        <taxon>Ascomycota</taxon>
        <taxon>Pezizomycotina</taxon>
        <taxon>Leotiomycetes</taxon>
        <taxon>Helotiales</taxon>
        <taxon>Ploettnerulaceae</taxon>
        <taxon>Cadophora</taxon>
    </lineage>
</organism>
<proteinExistence type="predicted"/>
<dbReference type="AlphaFoldDB" id="A0A8H7T6T6"/>
<dbReference type="InterPro" id="IPR027417">
    <property type="entry name" value="P-loop_NTPase"/>
</dbReference>
<protein>
    <recommendedName>
        <fullName evidence="3">NB-ARC domain-containing protein</fullName>
    </recommendedName>
</protein>
<keyword evidence="2" id="KW-1185">Reference proteome</keyword>
<name>A0A8H7T6T6_9HELO</name>
<accession>A0A8H7T6T6</accession>
<dbReference type="SUPFAM" id="SSF52540">
    <property type="entry name" value="P-loop containing nucleoside triphosphate hydrolases"/>
    <property type="match status" value="1"/>
</dbReference>
<evidence type="ECO:0008006" key="3">
    <source>
        <dbReference type="Google" id="ProtNLM"/>
    </source>
</evidence>